<gene>
    <name evidence="1" type="ORF">L687_12350</name>
</gene>
<dbReference type="Proteomes" id="UP000016033">
    <property type="component" value="Unassembled WGS sequence"/>
</dbReference>
<dbReference type="EMBL" id="ATAO01000079">
    <property type="protein sequence ID" value="EQM83403.1"/>
    <property type="molecule type" value="Genomic_DNA"/>
</dbReference>
<dbReference type="AlphaFoldDB" id="T5KI98"/>
<reference evidence="1 2" key="1">
    <citation type="journal article" date="2013" name="Genome Announc.">
        <title>Whole-genome sequences of five oyster-associated bacteria show potential for crude oil hydrocarbon degradation.</title>
        <authorList>
            <person name="Chauhan A."/>
            <person name="Green S."/>
            <person name="Pathak A."/>
            <person name="Thomas J."/>
            <person name="Venkatramanan R."/>
        </authorList>
    </citation>
    <scope>NUCLEOTIDE SEQUENCE [LARGE SCALE GENOMIC DNA]</scope>
    <source>
        <strain evidence="1 2">MF109</strain>
    </source>
</reference>
<comment type="caution">
    <text evidence="1">The sequence shown here is derived from an EMBL/GenBank/DDBJ whole genome shotgun (WGS) entry which is preliminary data.</text>
</comment>
<evidence type="ECO:0000313" key="1">
    <source>
        <dbReference type="EMBL" id="EQM83403.1"/>
    </source>
</evidence>
<sequence>MEILVMAFVVIVSGFIGDRAGAAILEVRRLKRLRDERAVTEQGENADA</sequence>
<evidence type="ECO:0000313" key="2">
    <source>
        <dbReference type="Proteomes" id="UP000016033"/>
    </source>
</evidence>
<protein>
    <submittedName>
        <fullName evidence="1">Uncharacterized protein</fullName>
    </submittedName>
</protein>
<organism evidence="1 2">
    <name type="scientific">Microbacterium maritypicum MF109</name>
    <dbReference type="NCBI Taxonomy" id="1333857"/>
    <lineage>
        <taxon>Bacteria</taxon>
        <taxon>Bacillati</taxon>
        <taxon>Actinomycetota</taxon>
        <taxon>Actinomycetes</taxon>
        <taxon>Micrococcales</taxon>
        <taxon>Microbacteriaceae</taxon>
        <taxon>Microbacterium</taxon>
    </lineage>
</organism>
<name>T5KI98_MICMQ</name>
<dbReference type="RefSeq" id="WP_021198683.1">
    <property type="nucleotide sequence ID" value="NZ_ATAO01000079.1"/>
</dbReference>
<accession>T5KI98</accession>
<proteinExistence type="predicted"/>